<proteinExistence type="predicted"/>
<protein>
    <recommendedName>
        <fullName evidence="4">Signal peptidase I</fullName>
    </recommendedName>
</protein>
<dbReference type="AlphaFoldDB" id="A0A9D1GQ97"/>
<reference evidence="2" key="2">
    <citation type="journal article" date="2021" name="PeerJ">
        <title>Extensive microbial diversity within the chicken gut microbiome revealed by metagenomics and culture.</title>
        <authorList>
            <person name="Gilroy R."/>
            <person name="Ravi A."/>
            <person name="Getino M."/>
            <person name="Pursley I."/>
            <person name="Horton D.L."/>
            <person name="Alikhan N.F."/>
            <person name="Baker D."/>
            <person name="Gharbi K."/>
            <person name="Hall N."/>
            <person name="Watson M."/>
            <person name="Adriaenssens E.M."/>
            <person name="Foster-Nyarko E."/>
            <person name="Jarju S."/>
            <person name="Secka A."/>
            <person name="Antonio M."/>
            <person name="Oren A."/>
            <person name="Chaudhuri R.R."/>
            <person name="La Ragione R."/>
            <person name="Hildebrand F."/>
            <person name="Pallen M.J."/>
        </authorList>
    </citation>
    <scope>NUCLEOTIDE SEQUENCE</scope>
    <source>
        <strain evidence="2">ChiW17-6978</strain>
    </source>
</reference>
<keyword evidence="1" id="KW-1133">Transmembrane helix</keyword>
<comment type="caution">
    <text evidence="2">The sequence shown here is derived from an EMBL/GenBank/DDBJ whole genome shotgun (WGS) entry which is preliminary data.</text>
</comment>
<evidence type="ECO:0000313" key="2">
    <source>
        <dbReference type="EMBL" id="HIT49932.1"/>
    </source>
</evidence>
<sequence length="389" mass="44424">MHDLKKEKLKRSFGLALDILFTLVLLFSISMVVSTLSMRKDFFGFRLGIVQSNSMEASDLYLGDVVSISKQSDYQIGDILVFYRATAEYSDWFDPSSVDLNNIWIHEVFDIKVDELGRMCYLTKGSSNVSDDGFYVPIDFVLGTGQRLPSFLNGLLRFAASRSGIIVLIILPCLLMIIYLVWELIMILTEKEEAEPQTESPVVEEPVLPIQYKWSFLGRLSVADDSIKQRYNILKNFFLSYRGVKSRISKSGETFKAGRNPLVRLKIRGKKIVLYYALDPKEIPEKKYHLNDKSQTNKWLSSYRAELKVKSDRGVQYAKELFLKLVAEFSFVKQEDAFTDYAPPLLSLEELIAIGYVKKITLKMPLPFSDKKATSSLEKEATEVVAVEK</sequence>
<keyword evidence="1" id="KW-0472">Membrane</keyword>
<name>A0A9D1GQ97_9MOLU</name>
<organism evidence="2 3">
    <name type="scientific">Candidatus Pelethenecus faecipullorum</name>
    <dbReference type="NCBI Taxonomy" id="2840900"/>
    <lineage>
        <taxon>Bacteria</taxon>
        <taxon>Bacillati</taxon>
        <taxon>Mycoplasmatota</taxon>
        <taxon>Mollicutes</taxon>
        <taxon>Candidatus Pelethenecus</taxon>
    </lineage>
</organism>
<accession>A0A9D1GQ97</accession>
<dbReference type="Proteomes" id="UP000886758">
    <property type="component" value="Unassembled WGS sequence"/>
</dbReference>
<keyword evidence="1" id="KW-0812">Transmembrane</keyword>
<evidence type="ECO:0008006" key="4">
    <source>
        <dbReference type="Google" id="ProtNLM"/>
    </source>
</evidence>
<dbReference type="EMBL" id="DVLF01000088">
    <property type="protein sequence ID" value="HIT49932.1"/>
    <property type="molecule type" value="Genomic_DNA"/>
</dbReference>
<feature type="transmembrane region" description="Helical" evidence="1">
    <location>
        <begin position="159"/>
        <end position="182"/>
    </location>
</feature>
<gene>
    <name evidence="2" type="ORF">IAD46_02790</name>
</gene>
<evidence type="ECO:0000256" key="1">
    <source>
        <dbReference type="SAM" id="Phobius"/>
    </source>
</evidence>
<evidence type="ECO:0000313" key="3">
    <source>
        <dbReference type="Proteomes" id="UP000886758"/>
    </source>
</evidence>
<reference evidence="2" key="1">
    <citation type="submission" date="2020-10" db="EMBL/GenBank/DDBJ databases">
        <authorList>
            <person name="Gilroy R."/>
        </authorList>
    </citation>
    <scope>NUCLEOTIDE SEQUENCE</scope>
    <source>
        <strain evidence="2">ChiW17-6978</strain>
    </source>
</reference>
<feature type="transmembrane region" description="Helical" evidence="1">
    <location>
        <begin position="12"/>
        <end position="33"/>
    </location>
</feature>